<feature type="domain" description="Oxo-4-hydroxy-4-carboxy-5-ureidoimidazoline decarboxylase" evidence="7">
    <location>
        <begin position="11"/>
        <end position="169"/>
    </location>
</feature>
<dbReference type="GO" id="GO:0006144">
    <property type="term" value="P:purine nucleobase metabolic process"/>
    <property type="evidence" value="ECO:0007669"/>
    <property type="project" value="UniProtKB-KW"/>
</dbReference>
<evidence type="ECO:0000256" key="4">
    <source>
        <dbReference type="ARBA" id="ARBA00022631"/>
    </source>
</evidence>
<dbReference type="GO" id="GO:0000255">
    <property type="term" value="P:allantoin metabolic process"/>
    <property type="evidence" value="ECO:0007669"/>
    <property type="project" value="InterPro"/>
</dbReference>
<dbReference type="GO" id="GO:0051997">
    <property type="term" value="F:2-oxo-4-hydroxy-4-carboxy-5-ureidoimidazoline decarboxylase activity"/>
    <property type="evidence" value="ECO:0007669"/>
    <property type="project" value="UniProtKB-EC"/>
</dbReference>
<evidence type="ECO:0000256" key="6">
    <source>
        <dbReference type="ARBA" id="ARBA00023239"/>
    </source>
</evidence>
<evidence type="ECO:0000313" key="9">
    <source>
        <dbReference type="Proteomes" id="UP000316688"/>
    </source>
</evidence>
<dbReference type="Gene3D" id="1.10.3330.10">
    <property type="entry name" value="Oxo-4-hydroxy-4-carboxy-5-ureidoimidazoline decarboxylase"/>
    <property type="match status" value="1"/>
</dbReference>
<dbReference type="EMBL" id="VMKP01000001">
    <property type="protein sequence ID" value="TVO66454.1"/>
    <property type="molecule type" value="Genomic_DNA"/>
</dbReference>
<dbReference type="AlphaFoldDB" id="A0A557RMQ3"/>
<evidence type="ECO:0000256" key="3">
    <source>
        <dbReference type="ARBA" id="ARBA00012257"/>
    </source>
</evidence>
<reference evidence="8 9" key="1">
    <citation type="submission" date="2019-07" db="EMBL/GenBank/DDBJ databases">
        <title>Reclasification of Spiribacter aquaticus.</title>
        <authorList>
            <person name="Leon M.J."/>
            <person name="Sanchez-Porro C."/>
            <person name="Ventosa A."/>
        </authorList>
    </citation>
    <scope>NUCLEOTIDE SEQUENCE [LARGE SCALE GENOMIC DNA]</scope>
    <source>
        <strain evidence="8 9">SP30</strain>
    </source>
</reference>
<dbReference type="PANTHER" id="PTHR43466">
    <property type="entry name" value="2-OXO-4-HYDROXY-4-CARBOXY-5-UREIDOIMIDAZOLINE DECARBOXYLASE-RELATED"/>
    <property type="match status" value="1"/>
</dbReference>
<evidence type="ECO:0000256" key="5">
    <source>
        <dbReference type="ARBA" id="ARBA00022793"/>
    </source>
</evidence>
<proteinExistence type="predicted"/>
<comment type="pathway">
    <text evidence="2">Purine metabolism; urate degradation; (S)-allantoin from urate: step 3/3.</text>
</comment>
<accession>A0A557RMQ3</accession>
<comment type="catalytic activity">
    <reaction evidence="1">
        <text>5-hydroxy-2-oxo-4-ureido-2,5-dihydro-1H-imidazole-5-carboxylate + H(+) = (S)-allantoin + CO2</text>
        <dbReference type="Rhea" id="RHEA:26301"/>
        <dbReference type="ChEBI" id="CHEBI:15378"/>
        <dbReference type="ChEBI" id="CHEBI:15678"/>
        <dbReference type="ChEBI" id="CHEBI:16526"/>
        <dbReference type="ChEBI" id="CHEBI:58639"/>
        <dbReference type="EC" id="4.1.1.97"/>
    </reaction>
</comment>
<evidence type="ECO:0000313" key="8">
    <source>
        <dbReference type="EMBL" id="TVO66454.1"/>
    </source>
</evidence>
<dbReference type="SUPFAM" id="SSF158694">
    <property type="entry name" value="UraD-Like"/>
    <property type="match status" value="1"/>
</dbReference>
<organism evidence="8 9">
    <name type="scientific">Spiribacter aquaticus</name>
    <dbReference type="NCBI Taxonomy" id="1935996"/>
    <lineage>
        <taxon>Bacteria</taxon>
        <taxon>Pseudomonadati</taxon>
        <taxon>Pseudomonadota</taxon>
        <taxon>Gammaproteobacteria</taxon>
        <taxon>Chromatiales</taxon>
        <taxon>Ectothiorhodospiraceae</taxon>
        <taxon>Spiribacter</taxon>
    </lineage>
</organism>
<dbReference type="InterPro" id="IPR017580">
    <property type="entry name" value="OHCU_decarboxylase-1"/>
</dbReference>
<name>A0A557RMQ3_9GAMM</name>
<dbReference type="UniPathway" id="UPA00394">
    <property type="reaction ID" value="UER00652"/>
</dbReference>
<keyword evidence="9" id="KW-1185">Reference proteome</keyword>
<dbReference type="EC" id="4.1.1.97" evidence="3"/>
<comment type="caution">
    <text evidence="8">The sequence shown here is derived from an EMBL/GenBank/DDBJ whole genome shotgun (WGS) entry which is preliminary data.</text>
</comment>
<dbReference type="RefSeq" id="WP_144346990.1">
    <property type="nucleotide sequence ID" value="NZ_VMKP01000001.1"/>
</dbReference>
<protein>
    <recommendedName>
        <fullName evidence="3">2-oxo-4-hydroxy-4-carboxy-5-ureidoimidazoline decarboxylase</fullName>
        <ecNumber evidence="3">4.1.1.97</ecNumber>
    </recommendedName>
</protein>
<dbReference type="Proteomes" id="UP000316688">
    <property type="component" value="Unassembled WGS sequence"/>
</dbReference>
<dbReference type="GO" id="GO:0019628">
    <property type="term" value="P:urate catabolic process"/>
    <property type="evidence" value="ECO:0007669"/>
    <property type="project" value="UniProtKB-UniPathway"/>
</dbReference>
<sequence>MSQFKTLDVTALSRDRFIAIFGGVYEHSSWIAAQVFDAGIDSQCNTIARLHERMAKALEAAGSDAVLAVLRAHPDLAGRAAVAGELTDASRGEQADAGISACTPEQFSRFQELNRAYRDKFGFPFIIAVRGLDRHAILSAFESRINNDQATERCAALHQVHQIAANRLRSL</sequence>
<keyword evidence="6 8" id="KW-0456">Lyase</keyword>
<dbReference type="Pfam" id="PF09349">
    <property type="entry name" value="OHCU_decarbox"/>
    <property type="match status" value="1"/>
</dbReference>
<dbReference type="InterPro" id="IPR018020">
    <property type="entry name" value="OHCU_decarboxylase"/>
</dbReference>
<gene>
    <name evidence="8" type="primary">uraD</name>
    <name evidence="8" type="ORF">FPL11_01860</name>
</gene>
<dbReference type="PANTHER" id="PTHR43466:SF1">
    <property type="entry name" value="2-OXO-4-HYDROXY-4-CARBOXY-5-UREIDOIMIDAZOLINE DECARBOXYLASE-RELATED"/>
    <property type="match status" value="1"/>
</dbReference>
<dbReference type="NCBIfam" id="TIGR03164">
    <property type="entry name" value="UHCUDC"/>
    <property type="match status" value="1"/>
</dbReference>
<dbReference type="InterPro" id="IPR036778">
    <property type="entry name" value="OHCU_decarboxylase_sf"/>
</dbReference>
<keyword evidence="5" id="KW-0210">Decarboxylase</keyword>
<evidence type="ECO:0000259" key="7">
    <source>
        <dbReference type="Pfam" id="PF09349"/>
    </source>
</evidence>
<evidence type="ECO:0000256" key="1">
    <source>
        <dbReference type="ARBA" id="ARBA00001163"/>
    </source>
</evidence>
<evidence type="ECO:0000256" key="2">
    <source>
        <dbReference type="ARBA" id="ARBA00004754"/>
    </source>
</evidence>
<keyword evidence="4" id="KW-0659">Purine metabolism</keyword>